<evidence type="ECO:0000313" key="4">
    <source>
        <dbReference type="EMBL" id="CBN79448.1"/>
    </source>
</evidence>
<feature type="compositionally biased region" description="Low complexity" evidence="2">
    <location>
        <begin position="366"/>
        <end position="410"/>
    </location>
</feature>
<dbReference type="EMBL" id="FN649734">
    <property type="protein sequence ID" value="CBN79448.1"/>
    <property type="molecule type" value="Genomic_DNA"/>
</dbReference>
<dbReference type="STRING" id="2880.D8LIS5"/>
<evidence type="ECO:0000256" key="1">
    <source>
        <dbReference type="PROSITE-ProRule" id="PRU00175"/>
    </source>
</evidence>
<feature type="region of interest" description="Disordered" evidence="2">
    <location>
        <begin position="26"/>
        <end position="67"/>
    </location>
</feature>
<dbReference type="GO" id="GO:0008270">
    <property type="term" value="F:zinc ion binding"/>
    <property type="evidence" value="ECO:0007669"/>
    <property type="project" value="UniProtKB-KW"/>
</dbReference>
<dbReference type="eggNOG" id="KOG0800">
    <property type="taxonomic scope" value="Eukaryota"/>
</dbReference>
<feature type="domain" description="RING-type" evidence="3">
    <location>
        <begin position="221"/>
        <end position="265"/>
    </location>
</feature>
<feature type="region of interest" description="Disordered" evidence="2">
    <location>
        <begin position="145"/>
        <end position="178"/>
    </location>
</feature>
<dbReference type="Pfam" id="PF13639">
    <property type="entry name" value="zf-RING_2"/>
    <property type="match status" value="1"/>
</dbReference>
<dbReference type="EMBL" id="FN648403">
    <property type="protein sequence ID" value="CBN79448.1"/>
    <property type="molecule type" value="Genomic_DNA"/>
</dbReference>
<dbReference type="InterPro" id="IPR001841">
    <property type="entry name" value="Znf_RING"/>
</dbReference>
<dbReference type="PROSITE" id="PS50096">
    <property type="entry name" value="IQ"/>
    <property type="match status" value="1"/>
</dbReference>
<evidence type="ECO:0000259" key="3">
    <source>
        <dbReference type="PROSITE" id="PS50089"/>
    </source>
</evidence>
<dbReference type="AlphaFoldDB" id="D8LIS5"/>
<feature type="region of interest" description="Disordered" evidence="2">
    <location>
        <begin position="484"/>
        <end position="524"/>
    </location>
</feature>
<feature type="region of interest" description="Disordered" evidence="2">
    <location>
        <begin position="539"/>
        <end position="563"/>
    </location>
</feature>
<dbReference type="Proteomes" id="UP000002630">
    <property type="component" value="Linkage Group LG09"/>
</dbReference>
<dbReference type="PANTHER" id="PTHR14991:SF0">
    <property type="entry name" value="RING FINGER PROTEIN 32"/>
    <property type="match status" value="1"/>
</dbReference>
<keyword evidence="5" id="KW-1185">Reference proteome</keyword>
<dbReference type="Gene3D" id="3.30.40.10">
    <property type="entry name" value="Zinc/RING finger domain, C3HC4 (zinc finger)"/>
    <property type="match status" value="1"/>
</dbReference>
<sequence length="601" mass="64026">MRSMKLELGGQQSRAVVILSDRSGGRGLGAGGGGIGGARRDGVRRRRRNQAVEPALGPELGPSEDSPYANPAAAVTGHTVGKPIGDGIRSGGDGGGGRTAAWTCHACSAQNYAMDDDTHPGQGHGIAEEAGQRCSVCVQPRRRWRLPGGEDGDIGGLGSDGRSSCEDGVHEGEEQHQPRRVAVTLAQIRGLEEPPEPTLTPGEWRAVEAKALARGDEAAPCPICRESFRGESQVILSCSHVFHKACLSSFEKFLRAQERSCPLCRKVDYQKKATRQGAVAWRQRCARRLQCAYRRHRARRQYRGLLRRHYGAGLGDTLRRREFLSGQAAETAGKLAAALEDRGDTIDRLFGEFDRSLAFSRQVFGPASTSTDPLTATTATSSTEGNNNNNNNNGSLSSSSTVGNDSTTVTPSKERRVVVWKEAWVKAGERAEDECPICMCPMQPIPPSTSGDCNDGTGTDAAGSLLPSERDAAASEDIARAAAVTESPLKTDPPEAASKSQRGVGEADVEEAAPLPTGEGNWPDVRRAGGPQHVAEEKHGVTPAGSVAAPMSKVGEHRPPRAVRKQRERLLLSCSHVFHKAVSTEASGFQCATNKWQRGGG</sequence>
<gene>
    <name evidence="4" type="ORF">Esi_0224_0048</name>
</gene>
<keyword evidence="1" id="KW-0863">Zinc-finger</keyword>
<dbReference type="PROSITE" id="PS50089">
    <property type="entry name" value="ZF_RING_2"/>
    <property type="match status" value="1"/>
</dbReference>
<accession>D8LIS5</accession>
<evidence type="ECO:0000313" key="5">
    <source>
        <dbReference type="Proteomes" id="UP000002630"/>
    </source>
</evidence>
<dbReference type="CDD" id="cd16677">
    <property type="entry name" value="RING-H2_RNF32_rpt1"/>
    <property type="match status" value="1"/>
</dbReference>
<organism evidence="4 5">
    <name type="scientific">Ectocarpus siliculosus</name>
    <name type="common">Brown alga</name>
    <name type="synonym">Conferva siliculosa</name>
    <dbReference type="NCBI Taxonomy" id="2880"/>
    <lineage>
        <taxon>Eukaryota</taxon>
        <taxon>Sar</taxon>
        <taxon>Stramenopiles</taxon>
        <taxon>Ochrophyta</taxon>
        <taxon>PX clade</taxon>
        <taxon>Phaeophyceae</taxon>
        <taxon>Ectocarpales</taxon>
        <taxon>Ectocarpaceae</taxon>
        <taxon>Ectocarpus</taxon>
    </lineage>
</organism>
<dbReference type="InterPro" id="IPR013083">
    <property type="entry name" value="Znf_RING/FYVE/PHD"/>
</dbReference>
<dbReference type="OrthoDB" id="8062037at2759"/>
<reference evidence="4 5" key="1">
    <citation type="journal article" date="2010" name="Nature">
        <title>The Ectocarpus genome and the independent evolution of multicellularity in brown algae.</title>
        <authorList>
            <person name="Cock J.M."/>
            <person name="Sterck L."/>
            <person name="Rouze P."/>
            <person name="Scornet D."/>
            <person name="Allen A.E."/>
            <person name="Amoutzias G."/>
            <person name="Anthouard V."/>
            <person name="Artiguenave F."/>
            <person name="Aury J.M."/>
            <person name="Badger J.H."/>
            <person name="Beszteri B."/>
            <person name="Billiau K."/>
            <person name="Bonnet E."/>
            <person name="Bothwell J.H."/>
            <person name="Bowler C."/>
            <person name="Boyen C."/>
            <person name="Brownlee C."/>
            <person name="Carrano C.J."/>
            <person name="Charrier B."/>
            <person name="Cho G.Y."/>
            <person name="Coelho S.M."/>
            <person name="Collen J."/>
            <person name="Corre E."/>
            <person name="Da Silva C."/>
            <person name="Delage L."/>
            <person name="Delaroque N."/>
            <person name="Dittami S.M."/>
            <person name="Doulbeau S."/>
            <person name="Elias M."/>
            <person name="Farnham G."/>
            <person name="Gachon C.M."/>
            <person name="Gschloessl B."/>
            <person name="Heesch S."/>
            <person name="Jabbari K."/>
            <person name="Jubin C."/>
            <person name="Kawai H."/>
            <person name="Kimura K."/>
            <person name="Kloareg B."/>
            <person name="Kupper F.C."/>
            <person name="Lang D."/>
            <person name="Le Bail A."/>
            <person name="Leblanc C."/>
            <person name="Lerouge P."/>
            <person name="Lohr M."/>
            <person name="Lopez P.J."/>
            <person name="Martens C."/>
            <person name="Maumus F."/>
            <person name="Michel G."/>
            <person name="Miranda-Saavedra D."/>
            <person name="Morales J."/>
            <person name="Moreau H."/>
            <person name="Motomura T."/>
            <person name="Nagasato C."/>
            <person name="Napoli C.A."/>
            <person name="Nelson D.R."/>
            <person name="Nyvall-Collen P."/>
            <person name="Peters A.F."/>
            <person name="Pommier C."/>
            <person name="Potin P."/>
            <person name="Poulain J."/>
            <person name="Quesneville H."/>
            <person name="Read B."/>
            <person name="Rensing S.A."/>
            <person name="Ritter A."/>
            <person name="Rousvoal S."/>
            <person name="Samanta M."/>
            <person name="Samson G."/>
            <person name="Schroeder D.C."/>
            <person name="Segurens B."/>
            <person name="Strittmatter M."/>
            <person name="Tonon T."/>
            <person name="Tregear J.W."/>
            <person name="Valentin K."/>
            <person name="von Dassow P."/>
            <person name="Yamagishi T."/>
            <person name="Van de Peer Y."/>
            <person name="Wincker P."/>
        </authorList>
    </citation>
    <scope>NUCLEOTIDE SEQUENCE [LARGE SCALE GENOMIC DNA]</scope>
    <source>
        <strain evidence="5">Ec32 / CCAP1310/4</strain>
    </source>
</reference>
<protein>
    <recommendedName>
        <fullName evidence="3">RING-type domain-containing protein</fullName>
    </recommendedName>
</protein>
<feature type="compositionally biased region" description="Gly residues" evidence="2">
    <location>
        <begin position="26"/>
        <end position="37"/>
    </location>
</feature>
<dbReference type="PANTHER" id="PTHR14991">
    <property type="entry name" value="RING FINGER PROTEIN 32"/>
    <property type="match status" value="1"/>
</dbReference>
<keyword evidence="1" id="KW-0862">Zinc</keyword>
<dbReference type="InterPro" id="IPR042862">
    <property type="entry name" value="RNF32"/>
</dbReference>
<feature type="compositionally biased region" description="Basic and acidic residues" evidence="2">
    <location>
        <begin position="163"/>
        <end position="177"/>
    </location>
</feature>
<proteinExistence type="predicted"/>
<feature type="region of interest" description="Disordered" evidence="2">
    <location>
        <begin position="365"/>
        <end position="413"/>
    </location>
</feature>
<dbReference type="SMART" id="SM00184">
    <property type="entry name" value="RING"/>
    <property type="match status" value="1"/>
</dbReference>
<dbReference type="InParanoid" id="D8LIS5"/>
<dbReference type="SUPFAM" id="SSF57850">
    <property type="entry name" value="RING/U-box"/>
    <property type="match status" value="1"/>
</dbReference>
<evidence type="ECO:0000256" key="2">
    <source>
        <dbReference type="SAM" id="MobiDB-lite"/>
    </source>
</evidence>
<name>D8LIS5_ECTSI</name>
<keyword evidence="1" id="KW-0479">Metal-binding</keyword>